<gene>
    <name evidence="3" type="ORF">RDWZM_007535</name>
</gene>
<dbReference type="AlphaFoldDB" id="A0A9Q0LXL6"/>
<feature type="region of interest" description="Disordered" evidence="1">
    <location>
        <begin position="202"/>
        <end position="233"/>
    </location>
</feature>
<feature type="compositionally biased region" description="Polar residues" evidence="1">
    <location>
        <begin position="367"/>
        <end position="380"/>
    </location>
</feature>
<feature type="signal peptide" evidence="2">
    <location>
        <begin position="1"/>
        <end position="22"/>
    </location>
</feature>
<evidence type="ECO:0000256" key="1">
    <source>
        <dbReference type="SAM" id="MobiDB-lite"/>
    </source>
</evidence>
<evidence type="ECO:0000313" key="3">
    <source>
        <dbReference type="EMBL" id="KAJ6216378.1"/>
    </source>
</evidence>
<dbReference type="Proteomes" id="UP001142055">
    <property type="component" value="Chromosome 3"/>
</dbReference>
<evidence type="ECO:0000313" key="4">
    <source>
        <dbReference type="Proteomes" id="UP001142055"/>
    </source>
</evidence>
<reference evidence="3" key="1">
    <citation type="submission" date="2022-12" db="EMBL/GenBank/DDBJ databases">
        <title>Genome assemblies of Blomia tropicalis.</title>
        <authorList>
            <person name="Cui Y."/>
        </authorList>
    </citation>
    <scope>NUCLEOTIDE SEQUENCE</scope>
    <source>
        <tissue evidence="3">Adult mites</tissue>
    </source>
</reference>
<feature type="compositionally biased region" description="Low complexity" evidence="1">
    <location>
        <begin position="209"/>
        <end position="226"/>
    </location>
</feature>
<comment type="caution">
    <text evidence="3">The sequence shown here is derived from an EMBL/GenBank/DDBJ whole genome shotgun (WGS) entry which is preliminary data.</text>
</comment>
<protein>
    <submittedName>
        <fullName evidence="3">Uncharacterized protein</fullName>
    </submittedName>
</protein>
<feature type="region of interest" description="Disordered" evidence="1">
    <location>
        <begin position="360"/>
        <end position="386"/>
    </location>
</feature>
<sequence>MATHFCMVLVFAICFTSPIIYADEVAIESTLPPTTVGNETVLTNNKSTVSNESSNKLAAISAPPPFQPPPPWSNNYNQHYAHENYHHHHQRPNHYYYQRPNHYHIDPIRLDQIANTSKVIVGEIVNGVSQAFQNLFSQPLFSRPIAGQLNGENIVARASSLFPSSARLLSQNGSHNNRILEGPNNIADVKKLENGNSTETIVSDRIVDSPSSSSSSSSATSPISPSNGPDTINYELEGQRLREEIVKKVGHLQTVLTTAMEVSKERRDIITRRILEQTNFRLERAKERADRILSEVYTHTHTHTLQWSMMDTSMPSNSQMVIKALHVINHGINGIHSFLHGIARINDSVSPKLADINLTEGDKINENGGNHSDGGKSSSENVDKQH</sequence>
<accession>A0A9Q0LXL6</accession>
<feature type="chain" id="PRO_5040499318" evidence="2">
    <location>
        <begin position="23"/>
        <end position="386"/>
    </location>
</feature>
<evidence type="ECO:0000256" key="2">
    <source>
        <dbReference type="SAM" id="SignalP"/>
    </source>
</evidence>
<organism evidence="3 4">
    <name type="scientific">Blomia tropicalis</name>
    <name type="common">Mite</name>
    <dbReference type="NCBI Taxonomy" id="40697"/>
    <lineage>
        <taxon>Eukaryota</taxon>
        <taxon>Metazoa</taxon>
        <taxon>Ecdysozoa</taxon>
        <taxon>Arthropoda</taxon>
        <taxon>Chelicerata</taxon>
        <taxon>Arachnida</taxon>
        <taxon>Acari</taxon>
        <taxon>Acariformes</taxon>
        <taxon>Sarcoptiformes</taxon>
        <taxon>Astigmata</taxon>
        <taxon>Glycyphagoidea</taxon>
        <taxon>Echimyopodidae</taxon>
        <taxon>Blomia</taxon>
    </lineage>
</organism>
<dbReference type="EMBL" id="JAPWDV010000003">
    <property type="protein sequence ID" value="KAJ6216378.1"/>
    <property type="molecule type" value="Genomic_DNA"/>
</dbReference>
<keyword evidence="4" id="KW-1185">Reference proteome</keyword>
<name>A0A9Q0LXL6_BLOTA</name>
<keyword evidence="2" id="KW-0732">Signal</keyword>
<proteinExistence type="predicted"/>